<dbReference type="InParanoid" id="D8PM71"/>
<dbReference type="OMA" id="WNSAASF"/>
<dbReference type="Proteomes" id="UP000007431">
    <property type="component" value="Unassembled WGS sequence"/>
</dbReference>
<dbReference type="AlphaFoldDB" id="D8PM71"/>
<dbReference type="RefSeq" id="XP_003039039.1">
    <property type="nucleotide sequence ID" value="XM_003038993.1"/>
</dbReference>
<dbReference type="HOGENOM" id="CLU_765372_0_0_1"/>
<keyword evidence="2" id="KW-1185">Reference proteome</keyword>
<dbReference type="VEuPathDB" id="FungiDB:SCHCODRAFT_02609002"/>
<dbReference type="GeneID" id="9595138"/>
<dbReference type="eggNOG" id="ENOG502RCCZ">
    <property type="taxonomic scope" value="Eukaryota"/>
</dbReference>
<gene>
    <name evidence="1" type="ORF">SCHCODRAFT_84334</name>
</gene>
<protein>
    <submittedName>
        <fullName evidence="1">Expressed protein</fullName>
    </submittedName>
</protein>
<organism evidence="2">
    <name type="scientific">Schizophyllum commune (strain H4-8 / FGSC 9210)</name>
    <name type="common">Split gill fungus</name>
    <dbReference type="NCBI Taxonomy" id="578458"/>
    <lineage>
        <taxon>Eukaryota</taxon>
        <taxon>Fungi</taxon>
        <taxon>Dikarya</taxon>
        <taxon>Basidiomycota</taxon>
        <taxon>Agaricomycotina</taxon>
        <taxon>Agaricomycetes</taxon>
        <taxon>Agaricomycetidae</taxon>
        <taxon>Agaricales</taxon>
        <taxon>Schizophyllaceae</taxon>
        <taxon>Schizophyllum</taxon>
    </lineage>
</organism>
<reference evidence="1 2" key="1">
    <citation type="journal article" date="2010" name="Nat. Biotechnol.">
        <title>Genome sequence of the model mushroom Schizophyllum commune.</title>
        <authorList>
            <person name="Ohm R.A."/>
            <person name="de Jong J.F."/>
            <person name="Lugones L.G."/>
            <person name="Aerts A."/>
            <person name="Kothe E."/>
            <person name="Stajich J.E."/>
            <person name="de Vries R.P."/>
            <person name="Record E."/>
            <person name="Levasseur A."/>
            <person name="Baker S.E."/>
            <person name="Bartholomew K.A."/>
            <person name="Coutinho P.M."/>
            <person name="Erdmann S."/>
            <person name="Fowler T.J."/>
            <person name="Gathman A.C."/>
            <person name="Lombard V."/>
            <person name="Henrissat B."/>
            <person name="Knabe N."/>
            <person name="Kuees U."/>
            <person name="Lilly W.W."/>
            <person name="Lindquist E."/>
            <person name="Lucas S."/>
            <person name="Magnuson J.K."/>
            <person name="Piumi F."/>
            <person name="Raudaskoski M."/>
            <person name="Salamov A."/>
            <person name="Schmutz J."/>
            <person name="Schwarze F.W.M.R."/>
            <person name="vanKuyk P.A."/>
            <person name="Horton J.S."/>
            <person name="Grigoriev I.V."/>
            <person name="Woesten H.A.B."/>
        </authorList>
    </citation>
    <scope>NUCLEOTIDE SEQUENCE [LARGE SCALE GENOMIC DNA]</scope>
    <source>
        <strain evidence="2">H4-8 / FGSC 9210</strain>
    </source>
</reference>
<dbReference type="EMBL" id="GL377302">
    <property type="protein sequence ID" value="EFJ04137.1"/>
    <property type="molecule type" value="Genomic_DNA"/>
</dbReference>
<proteinExistence type="predicted"/>
<accession>D8PM71</accession>
<sequence>MTSPLSPAQFNTVFDTIRIANLRTRRSAHSTRAAYSPTHHAHARARTLRLSVDITKAANCPQSQISINPLPIIDTSASPSSSTSAQLQAPPPACSAVAQPQITSPPLLRRRPALKCVIPASGLPLDDEFVTVLLSTGSPGRRHMWRTHKKSATISDFRREDEAPYNRQPVALRGEAVVPIGSRSAAPRLSVDISPSFSVEEIVSCVSDPGERSTAPLSHATIRAPPATDRPRADVPVDVVEDAWEGASLFAGYSINSAQDYKSETDYPSPTSALTSVMTLSSTTSSFGDLICSPRGTTWYSSYGVAPASAASEAGSLSSSQSSEQSANDLVTPENTNDHILKRKSFQVFECRRLSKCARLTY</sequence>
<evidence type="ECO:0000313" key="1">
    <source>
        <dbReference type="EMBL" id="EFJ04137.1"/>
    </source>
</evidence>
<name>D8PM71_SCHCM</name>
<evidence type="ECO:0000313" key="2">
    <source>
        <dbReference type="Proteomes" id="UP000007431"/>
    </source>
</evidence>
<dbReference type="KEGG" id="scm:SCHCO_02609002"/>
<dbReference type="OrthoDB" id="3034033at2759"/>